<reference evidence="6" key="1">
    <citation type="submission" date="2024-04" db="EMBL/GenBank/DDBJ databases">
        <authorList>
            <person name="Shaw F."/>
            <person name="Minotto A."/>
        </authorList>
    </citation>
    <scope>NUCLEOTIDE SEQUENCE [LARGE SCALE GENOMIC DNA]</scope>
</reference>
<dbReference type="SUPFAM" id="SSF53474">
    <property type="entry name" value="alpha/beta-Hydrolases"/>
    <property type="match status" value="1"/>
</dbReference>
<dbReference type="PANTHER" id="PTHR21661:SF35">
    <property type="entry name" value="EPOXIDE HYDROLASE"/>
    <property type="match status" value="1"/>
</dbReference>
<dbReference type="EMBL" id="OZ037950">
    <property type="protein sequence ID" value="CAL1713450.1"/>
    <property type="molecule type" value="Genomic_DNA"/>
</dbReference>
<accession>A0ABP1E049</accession>
<dbReference type="InterPro" id="IPR000639">
    <property type="entry name" value="Epox_hydrolase-like"/>
</dbReference>
<evidence type="ECO:0000259" key="4">
    <source>
        <dbReference type="Pfam" id="PF06441"/>
    </source>
</evidence>
<proteinExistence type="inferred from homology"/>
<protein>
    <recommendedName>
        <fullName evidence="4">Epoxide hydrolase N-terminal domain-containing protein</fullName>
    </recommendedName>
</protein>
<sequence>MAETPFVLSVSDIDLQVLHTKLDEARLPDELEGAEWLYGAPLADIKRLLARWKDGFDWRAAEEKTNTIPQFTRDIEVDRFGTLNIHYIHQKSKVKNAIPLFFSHGWSGHFLEVSKMLPLLIAAGEGCPSFHVVAYSLPGFGLSDAPKKKGFGLNQYAEIAHKLMLALGYNEYVAQGGDWGFRISRKLAALYGVKHVKAWHTNFPVADKPTLTNYPVLWLKDQITPLTAQERERFQHAADFNKRGTGYYVEQSTTPQTIGYSLADSPVGLLAWIYEKLILWTDHYPWTDDEVLTWISIYWFSRAGPAASLRIYFEFQTDEGQADWADTKISPIPFGVSLFPADHIAVRDFWASELGYLVFKANHSEGGHFAAYEQPERLAGDLRRMFGRDGPALGVIRGKDGYAS</sequence>
<dbReference type="Pfam" id="PF06441">
    <property type="entry name" value="EHN"/>
    <property type="match status" value="1"/>
</dbReference>
<dbReference type="Proteomes" id="UP001497453">
    <property type="component" value="Chromosome 7"/>
</dbReference>
<keyword evidence="6" id="KW-1185">Reference proteome</keyword>
<evidence type="ECO:0000313" key="5">
    <source>
        <dbReference type="EMBL" id="CAL1713450.1"/>
    </source>
</evidence>
<dbReference type="PANTHER" id="PTHR21661">
    <property type="entry name" value="EPOXIDE HYDROLASE 1-RELATED"/>
    <property type="match status" value="1"/>
</dbReference>
<evidence type="ECO:0000256" key="1">
    <source>
        <dbReference type="ARBA" id="ARBA00010088"/>
    </source>
</evidence>
<organism evidence="5 6">
    <name type="scientific">Somion occarium</name>
    <dbReference type="NCBI Taxonomy" id="3059160"/>
    <lineage>
        <taxon>Eukaryota</taxon>
        <taxon>Fungi</taxon>
        <taxon>Dikarya</taxon>
        <taxon>Basidiomycota</taxon>
        <taxon>Agaricomycotina</taxon>
        <taxon>Agaricomycetes</taxon>
        <taxon>Polyporales</taxon>
        <taxon>Cerrenaceae</taxon>
        <taxon>Somion</taxon>
    </lineage>
</organism>
<dbReference type="InterPro" id="IPR016292">
    <property type="entry name" value="Epoxide_hydrolase"/>
</dbReference>
<gene>
    <name evidence="5" type="ORF">GFSPODELE1_LOCUS9309</name>
</gene>
<evidence type="ECO:0000313" key="6">
    <source>
        <dbReference type="Proteomes" id="UP001497453"/>
    </source>
</evidence>
<feature type="domain" description="Epoxide hydrolase N-terminal" evidence="4">
    <location>
        <begin position="4"/>
        <end position="113"/>
    </location>
</feature>
<dbReference type="PRINTS" id="PR00412">
    <property type="entry name" value="EPOXHYDRLASE"/>
</dbReference>
<name>A0ABP1E049_9APHY</name>
<dbReference type="PIRSF" id="PIRSF001112">
    <property type="entry name" value="Epoxide_hydrolase"/>
    <property type="match status" value="1"/>
</dbReference>
<comment type="similarity">
    <text evidence="1">Belongs to the peptidase S33 family.</text>
</comment>
<keyword evidence="3" id="KW-0378">Hydrolase</keyword>
<keyword evidence="2" id="KW-0058">Aromatic hydrocarbons catabolism</keyword>
<evidence type="ECO:0000256" key="3">
    <source>
        <dbReference type="ARBA" id="ARBA00022801"/>
    </source>
</evidence>
<dbReference type="InterPro" id="IPR029058">
    <property type="entry name" value="AB_hydrolase_fold"/>
</dbReference>
<dbReference type="Gene3D" id="3.40.50.1820">
    <property type="entry name" value="alpha/beta hydrolase"/>
    <property type="match status" value="1"/>
</dbReference>
<dbReference type="InterPro" id="IPR010497">
    <property type="entry name" value="Epoxide_hydro_N"/>
</dbReference>
<evidence type="ECO:0000256" key="2">
    <source>
        <dbReference type="ARBA" id="ARBA00022797"/>
    </source>
</evidence>